<evidence type="ECO:0000313" key="1">
    <source>
        <dbReference type="Proteomes" id="UP000887579"/>
    </source>
</evidence>
<reference evidence="2" key="1">
    <citation type="submission" date="2022-11" db="UniProtKB">
        <authorList>
            <consortium name="WormBaseParasite"/>
        </authorList>
    </citation>
    <scope>IDENTIFICATION</scope>
</reference>
<dbReference type="WBParaSite" id="ES5_v2.g514.t1">
    <property type="protein sequence ID" value="ES5_v2.g514.t1"/>
    <property type="gene ID" value="ES5_v2.g514"/>
</dbReference>
<dbReference type="Proteomes" id="UP000887579">
    <property type="component" value="Unplaced"/>
</dbReference>
<protein>
    <submittedName>
        <fullName evidence="2">Alpha-mannosidase</fullName>
    </submittedName>
</protein>
<sequence length="1152" mass="130803">MPRINPQIALITVLCAFVFVSFVLYNNVDSDASRREIVSNKNEQEFARLKQKIQNLGKDVEENANVVDELEHKLNEANHHRLKPVELPNIHGGGKVKIVHDALLQGTPAVTFHQLVQPPKEGTRICPSHNISYSSDSSIQMLQAYDIIPFDNPNGGVWKQGWEIQYDSKKILKEKKLEVIVVPHSHCDPGWLDTFEGYFQAQTKNILDGMLNFLPNKPDMKFIYAEMSFFELWWSTLKVDERKMVKKLLDQGQFEIVTGAWVMTDEANAHYFSTVMEMIEGHEFLINQLDYRPKNHWSIDPFGLSPILTYFAKAGNLSHAAVQRVHYSVKKFLAQKKNLEFNWRQLWAGKSDKTDIFTHMFPFYSYDIPHTCGPDPKICCQFDFLRMFASSCPWGVPPTIIDSKNVAQKASTLADQYRKKAQLYKSNVLLIPLGDDFRYSSSREWEAQHSNYIKLFEQMNSDINLNIHARFGTLHDYFSLLEKRQAESDEKDKLFETLSGDFFTYADRDDHYWSGYFTSRPFYKHMDRSLQHYLRSADISFTLANWKAQTSGNEWNGAKMYDSLIDARRAMSLFQHHDGVTGTAKDHVVIDYGEKMVAALNWSKMIIASAAEYLLKFPQTRDQGLKVDEEHSVDQLPTKSVVEDGGTVVIQNSLGYERSEVVCIYVSSFKSSIACDDSEAHIPQQIAPVLSVPSGSQKFVIDKDKFELCFVATIPPFGFTKYKVFEAESASSVAKVESSTLMESSDFDAKIFSGSTLELSNELLTAKFNSRNGFLESYKILDGTETPVEMSFVHYGARGHGHLKSGGDDLSGAYLFLPDGEAKPLSNAENNFVIVDGPIRKSIYIKGPKEILLTQCVSLDFKNPSILIKNQVDIRSQGNFEAAMRLKTGIIDGENFYTDLNGYQMIRRKRYEKLPLQAHFYPMPASAFIENDQQRLSLLGRQALGVASLQPGWMEVMLDRRLDQDDGRGLAQAVHDNHRTESVFRLLLEDMETKQNEDATIGYHSLAASIYSNQLHYPPTILFGQLDHAASSEVSSMFKGLERSLPCDIHPVALRTLSLPTVYGEDGTRTTSPQNSAAFILHRVGIECRTKTKVTLTCEPVVNDKFSLKSLFSVPLKNVRQSSLTLLYVDEEKEVNEIEITPMEIKTVKLNF</sequence>
<proteinExistence type="predicted"/>
<accession>A0AC34GNX8</accession>
<evidence type="ECO:0000313" key="2">
    <source>
        <dbReference type="WBParaSite" id="ES5_v2.g514.t1"/>
    </source>
</evidence>
<name>A0AC34GNX8_9BILA</name>
<organism evidence="1 2">
    <name type="scientific">Panagrolaimus sp. ES5</name>
    <dbReference type="NCBI Taxonomy" id="591445"/>
    <lineage>
        <taxon>Eukaryota</taxon>
        <taxon>Metazoa</taxon>
        <taxon>Ecdysozoa</taxon>
        <taxon>Nematoda</taxon>
        <taxon>Chromadorea</taxon>
        <taxon>Rhabditida</taxon>
        <taxon>Tylenchina</taxon>
        <taxon>Panagrolaimomorpha</taxon>
        <taxon>Panagrolaimoidea</taxon>
        <taxon>Panagrolaimidae</taxon>
        <taxon>Panagrolaimus</taxon>
    </lineage>
</organism>